<evidence type="ECO:0000313" key="4">
    <source>
        <dbReference type="Proteomes" id="UP000288812"/>
    </source>
</evidence>
<evidence type="ECO:0000259" key="2">
    <source>
        <dbReference type="Pfam" id="PF03412"/>
    </source>
</evidence>
<evidence type="ECO:0000313" key="3">
    <source>
        <dbReference type="EMBL" id="RVU54095.1"/>
    </source>
</evidence>
<reference evidence="3 4" key="1">
    <citation type="submission" date="2018-11" db="EMBL/GenBank/DDBJ databases">
        <title>Genome sequencing and assembly of Anaerosphaera sp. nov., GS7-6-2.</title>
        <authorList>
            <person name="Rettenmaier R."/>
            <person name="Liebl W."/>
            <person name="Zverlov V."/>
        </authorList>
    </citation>
    <scope>NUCLEOTIDE SEQUENCE [LARGE SCALE GENOMIC DNA]</scope>
    <source>
        <strain evidence="3 4">GS7-6-2</strain>
    </source>
</reference>
<dbReference type="Proteomes" id="UP000288812">
    <property type="component" value="Unassembled WGS sequence"/>
</dbReference>
<dbReference type="OrthoDB" id="27442at2"/>
<dbReference type="GO" id="GO:0006508">
    <property type="term" value="P:proteolysis"/>
    <property type="evidence" value="ECO:0007669"/>
    <property type="project" value="InterPro"/>
</dbReference>
<name>A0A437S4Z6_9FIRM</name>
<accession>A0A437S4Z6</accession>
<dbReference type="PROSITE" id="PS51257">
    <property type="entry name" value="PROKAR_LIPOPROTEIN"/>
    <property type="match status" value="1"/>
</dbReference>
<evidence type="ECO:0000256" key="1">
    <source>
        <dbReference type="SAM" id="SignalP"/>
    </source>
</evidence>
<dbReference type="Gene3D" id="3.90.70.10">
    <property type="entry name" value="Cysteine proteinases"/>
    <property type="match status" value="1"/>
</dbReference>
<proteinExistence type="predicted"/>
<dbReference type="GO" id="GO:0005524">
    <property type="term" value="F:ATP binding"/>
    <property type="evidence" value="ECO:0007669"/>
    <property type="project" value="InterPro"/>
</dbReference>
<feature type="signal peptide" evidence="1">
    <location>
        <begin position="1"/>
        <end position="20"/>
    </location>
</feature>
<gene>
    <name evidence="3" type="ORF">EF514_09510</name>
</gene>
<dbReference type="SUPFAM" id="SSF54001">
    <property type="entry name" value="Cysteine proteinases"/>
    <property type="match status" value="1"/>
</dbReference>
<organism evidence="3 4">
    <name type="scientific">Anaerosphaera multitolerans</name>
    <dbReference type="NCBI Taxonomy" id="2487351"/>
    <lineage>
        <taxon>Bacteria</taxon>
        <taxon>Bacillati</taxon>
        <taxon>Bacillota</taxon>
        <taxon>Tissierellia</taxon>
        <taxon>Tissierellales</taxon>
        <taxon>Peptoniphilaceae</taxon>
        <taxon>Anaerosphaera</taxon>
    </lineage>
</organism>
<keyword evidence="1" id="KW-0732">Signal</keyword>
<keyword evidence="4" id="KW-1185">Reference proteome</keyword>
<dbReference type="Pfam" id="PF03412">
    <property type="entry name" value="Peptidase_C39"/>
    <property type="match status" value="1"/>
</dbReference>
<dbReference type="InterPro" id="IPR005074">
    <property type="entry name" value="Peptidase_C39"/>
</dbReference>
<dbReference type="GO" id="GO:0008233">
    <property type="term" value="F:peptidase activity"/>
    <property type="evidence" value="ECO:0007669"/>
    <property type="project" value="InterPro"/>
</dbReference>
<comment type="caution">
    <text evidence="3">The sequence shown here is derived from an EMBL/GenBank/DDBJ whole genome shotgun (WGS) entry which is preliminary data.</text>
</comment>
<dbReference type="AlphaFoldDB" id="A0A437S4Z6"/>
<dbReference type="EMBL" id="RLIH01000016">
    <property type="protein sequence ID" value="RVU54095.1"/>
    <property type="molecule type" value="Genomic_DNA"/>
</dbReference>
<dbReference type="GO" id="GO:0016020">
    <property type="term" value="C:membrane"/>
    <property type="evidence" value="ECO:0007669"/>
    <property type="project" value="InterPro"/>
</dbReference>
<dbReference type="InterPro" id="IPR038765">
    <property type="entry name" value="Papain-like_cys_pep_sf"/>
</dbReference>
<sequence length="258" mass="29516">MKKLLAILTLVSLLLTACSAENMRGNYTDEMKIPHVRDLSGQDGADSVERSTDHKDSPYFSTVDFYNAKSTDDFVILSKFKTQQQSSEWSCGITSLLMVLNHYNILGDWNEYTLAELRPQGLTPEGTSLSDLVEVVEQVGGFEIESSKDFKSEEELQEKFTLDYIQENLKEGTPIIIGWNDWGGHWQVIIGYDTMGTESTQDDVLIVADAYDTTDHNQDGYGVYPAERFYYNFNFYNFFEELEGENNNFMQYLIIKPI</sequence>
<feature type="domain" description="Peptidase C39" evidence="2">
    <location>
        <begin position="80"/>
        <end position="190"/>
    </location>
</feature>
<feature type="chain" id="PRO_5039673864" description="Peptidase C39 domain-containing protein" evidence="1">
    <location>
        <begin position="21"/>
        <end position="258"/>
    </location>
</feature>
<protein>
    <recommendedName>
        <fullName evidence="2">Peptidase C39 domain-containing protein</fullName>
    </recommendedName>
</protein>